<protein>
    <recommendedName>
        <fullName evidence="4">Glycosyl hydrolase family 76</fullName>
    </recommendedName>
</protein>
<dbReference type="RefSeq" id="WP_382344599.1">
    <property type="nucleotide sequence ID" value="NZ_JBHSAB010000031.1"/>
</dbReference>
<evidence type="ECO:0000256" key="1">
    <source>
        <dbReference type="SAM" id="SignalP"/>
    </source>
</evidence>
<evidence type="ECO:0000313" key="3">
    <source>
        <dbReference type="Proteomes" id="UP001595758"/>
    </source>
</evidence>
<sequence length="558" mass="63483">MRKQIVYTVVCVFLAATSFASAMTEPRSTKQHREFRNDVLAYVNNCAGNILDNLPLPSATRFNEHWDRQYAHAYWYITITLFDQGQLLGQGTATTDKIAQTLCQATRLALTNAGITAATKVKYKALRVIITFSYPPDNYYSFISYQGNAYELMGGRIPLRLFETNQLKQQIAASQRYLMHVMNPQFYGFYKVYQAKSDQDSTLLRTIYSASSLYSFIKLYRYNHDQALEKNFRKIAGFLLSMQVKNGKNAGGFYYAYNIKTDKKTCKLVAGTASKTIFTLLELYEFYHDEVYLNAAQKAGDWLLTMVQSDGSVWPEAICVGDQWHYVKKQSFLYSGQVLSALSRLAAVTHAKRYYQGASLIAGRINEQVRQQNYFVGDDFRAPNTVSTSWVAMSLTDYARINHAPWVRDTIKQAVDQVLARQINNPHDVYNYGRYLDTMTTSGNGWINEVFTELYRVCLRDPIGDCNRLREAVIKTSRWLLQNAYTEINAYALKNPANAIGGFIRNYVNPTVRTDAVCHGVNSLVNLAEITGSNNETIILPEQRFEETIGLLRIGKGL</sequence>
<comment type="caution">
    <text evidence="2">The sequence shown here is derived from an EMBL/GenBank/DDBJ whole genome shotgun (WGS) entry which is preliminary data.</text>
</comment>
<gene>
    <name evidence="2" type="ORF">ACFORL_12720</name>
</gene>
<keyword evidence="1" id="KW-0732">Signal</keyword>
<feature type="chain" id="PRO_5046634444" description="Glycosyl hydrolase family 76" evidence="1">
    <location>
        <begin position="23"/>
        <end position="558"/>
    </location>
</feature>
<dbReference type="EMBL" id="JBHSAB010000031">
    <property type="protein sequence ID" value="MFC3909933.1"/>
    <property type="molecule type" value="Genomic_DNA"/>
</dbReference>
<accession>A0ABV8CI30</accession>
<evidence type="ECO:0000313" key="2">
    <source>
        <dbReference type="EMBL" id="MFC3909933.1"/>
    </source>
</evidence>
<feature type="signal peptide" evidence="1">
    <location>
        <begin position="1"/>
        <end position="22"/>
    </location>
</feature>
<dbReference type="Proteomes" id="UP001595758">
    <property type="component" value="Unassembled WGS sequence"/>
</dbReference>
<dbReference type="Gene3D" id="1.50.10.20">
    <property type="match status" value="1"/>
</dbReference>
<keyword evidence="3" id="KW-1185">Reference proteome</keyword>
<dbReference type="InterPro" id="IPR008930">
    <property type="entry name" value="Terpenoid_cyclase/PrenylTrfase"/>
</dbReference>
<proteinExistence type="predicted"/>
<evidence type="ECO:0008006" key="4">
    <source>
        <dbReference type="Google" id="ProtNLM"/>
    </source>
</evidence>
<dbReference type="SUPFAM" id="SSF48239">
    <property type="entry name" value="Terpenoid cyclases/Protein prenyltransferases"/>
    <property type="match status" value="1"/>
</dbReference>
<name>A0ABV8CI30_9GAMM</name>
<reference evidence="3" key="1">
    <citation type="journal article" date="2019" name="Int. J. Syst. Evol. Microbiol.">
        <title>The Global Catalogue of Microorganisms (GCM) 10K type strain sequencing project: providing services to taxonomists for standard genome sequencing and annotation.</title>
        <authorList>
            <consortium name="The Broad Institute Genomics Platform"/>
            <consortium name="The Broad Institute Genome Sequencing Center for Infectious Disease"/>
            <person name="Wu L."/>
            <person name="Ma J."/>
        </authorList>
    </citation>
    <scope>NUCLEOTIDE SEQUENCE [LARGE SCALE GENOMIC DNA]</scope>
    <source>
        <strain evidence="3">CCUG 59858</strain>
    </source>
</reference>
<organism evidence="2 3">
    <name type="scientific">Legionella dresdenensis</name>
    <dbReference type="NCBI Taxonomy" id="450200"/>
    <lineage>
        <taxon>Bacteria</taxon>
        <taxon>Pseudomonadati</taxon>
        <taxon>Pseudomonadota</taxon>
        <taxon>Gammaproteobacteria</taxon>
        <taxon>Legionellales</taxon>
        <taxon>Legionellaceae</taxon>
        <taxon>Legionella</taxon>
    </lineage>
</organism>